<reference evidence="2 3" key="1">
    <citation type="submission" date="2018-07" db="EMBL/GenBank/DDBJ databases">
        <title>Genome guided investigation of antibiotics producing actinomycetales strain isolated from a Macau mangrove ecosystem.</title>
        <authorList>
            <person name="Hu D."/>
        </authorList>
    </citation>
    <scope>NUCLEOTIDE SEQUENCE [LARGE SCALE GENOMIC DNA]</scope>
    <source>
        <strain evidence="2 3">2297</strain>
    </source>
</reference>
<dbReference type="Proteomes" id="UP000253742">
    <property type="component" value="Unassembled WGS sequence"/>
</dbReference>
<evidence type="ECO:0000256" key="1">
    <source>
        <dbReference type="SAM" id="MobiDB-lite"/>
    </source>
</evidence>
<protein>
    <submittedName>
        <fullName evidence="2">Uncharacterized protein</fullName>
    </submittedName>
</protein>
<proteinExistence type="predicted"/>
<organism evidence="2 3">
    <name type="scientific">Streptomyces parvulus</name>
    <dbReference type="NCBI Taxonomy" id="146923"/>
    <lineage>
        <taxon>Bacteria</taxon>
        <taxon>Bacillati</taxon>
        <taxon>Actinomycetota</taxon>
        <taxon>Actinomycetes</taxon>
        <taxon>Kitasatosporales</taxon>
        <taxon>Streptomycetaceae</taxon>
        <taxon>Streptomyces</taxon>
    </lineage>
</organism>
<evidence type="ECO:0000313" key="3">
    <source>
        <dbReference type="Proteomes" id="UP000253742"/>
    </source>
</evidence>
<dbReference type="AlphaFoldDB" id="A0A369UZ87"/>
<accession>A0A369UZ87</accession>
<dbReference type="EMBL" id="QQBH01000023">
    <property type="protein sequence ID" value="RDD85811.1"/>
    <property type="molecule type" value="Genomic_DNA"/>
</dbReference>
<sequence>MLYGVGAPHGKEAGGRAEGSGRFTYQGDEPAPRPGAVRAGRVNSGPGVDARGVTGGNPKGDTRTYPEDPSGAPSGLLRGVQPGLLRSQAPDPKAAVPCVSTSP</sequence>
<feature type="region of interest" description="Disordered" evidence="1">
    <location>
        <begin position="1"/>
        <end position="103"/>
    </location>
</feature>
<comment type="caution">
    <text evidence="2">The sequence shown here is derived from an EMBL/GenBank/DDBJ whole genome shotgun (WGS) entry which is preliminary data.</text>
</comment>
<gene>
    <name evidence="2" type="ORF">DVZ84_27965</name>
</gene>
<name>A0A369UZ87_9ACTN</name>
<evidence type="ECO:0000313" key="2">
    <source>
        <dbReference type="EMBL" id="RDD85811.1"/>
    </source>
</evidence>